<evidence type="ECO:0000256" key="2">
    <source>
        <dbReference type="ARBA" id="ARBA00022475"/>
    </source>
</evidence>
<evidence type="ECO:0000313" key="8">
    <source>
        <dbReference type="Proteomes" id="UP000598032"/>
    </source>
</evidence>
<evidence type="ECO:0000256" key="4">
    <source>
        <dbReference type="ARBA" id="ARBA00022989"/>
    </source>
</evidence>
<dbReference type="Proteomes" id="UP000598032">
    <property type="component" value="Unassembled WGS sequence"/>
</dbReference>
<keyword evidence="8" id="KW-1185">Reference proteome</keyword>
<keyword evidence="5 6" id="KW-0472">Membrane</keyword>
<feature type="transmembrane region" description="Helical" evidence="6">
    <location>
        <begin position="410"/>
        <end position="433"/>
    </location>
</feature>
<evidence type="ECO:0000256" key="5">
    <source>
        <dbReference type="ARBA" id="ARBA00023136"/>
    </source>
</evidence>
<dbReference type="EMBL" id="CAJHCP010000013">
    <property type="protein sequence ID" value="CAD6553626.1"/>
    <property type="molecule type" value="Genomic_DNA"/>
</dbReference>
<feature type="transmembrane region" description="Helical" evidence="6">
    <location>
        <begin position="140"/>
        <end position="158"/>
    </location>
</feature>
<accession>A0ABM8P1P0</accession>
<protein>
    <recommendedName>
        <fullName evidence="9">Polysaccharide biosynthesis protein</fullName>
    </recommendedName>
</protein>
<feature type="transmembrane region" description="Helical" evidence="6">
    <location>
        <begin position="250"/>
        <end position="268"/>
    </location>
</feature>
<dbReference type="PANTHER" id="PTHR30250">
    <property type="entry name" value="PST FAMILY PREDICTED COLANIC ACID TRANSPORTER"/>
    <property type="match status" value="1"/>
</dbReference>
<evidence type="ECO:0000256" key="1">
    <source>
        <dbReference type="ARBA" id="ARBA00004651"/>
    </source>
</evidence>
<dbReference type="PANTHER" id="PTHR30250:SF11">
    <property type="entry name" value="O-ANTIGEN TRANSPORTER-RELATED"/>
    <property type="match status" value="1"/>
</dbReference>
<sequence>MNRPPDAGREAGACSLNAVLPAVVPKTGGMTVFLAKFFSLEVLLQGINFLCGIWVVKTLAVQEYAWYTIAVTLLGAGSVLCDIGVGAALMSVAGKLWPDRAKINTVFAIAFRTRVKFFLVFGGVVFAVGLLLLSKSQSPLPMSVCIMGLVVLITYFQLNFDLMAVLPKLEQSLSVLQKMTISGALTRLVILSLILVSPHAVTALIAALIAMAFQAYQIRRHYDLSNKDEGLAVEEVKQEFARVAKRQAPASIYFCIQGQLNVFLLSYFGSSTQVAQLGALGRIAALLLVVQAVFSYVLMPRFSLLKDKAEIRRKYLLQVGLFLCIIAVFLGAAALVPGLMLKILGGKYSGLNGELLLILTSASLYMIEGLLYSLNMSRAWIVPSWIQVVTTLGFQAILLCFMPIDTMSRVVVFSSISPVISICVYVISATMHFGKME</sequence>
<keyword evidence="2" id="KW-1003">Cell membrane</keyword>
<name>A0ABM8P1P0_9BURK</name>
<evidence type="ECO:0008006" key="9">
    <source>
        <dbReference type="Google" id="ProtNLM"/>
    </source>
</evidence>
<gene>
    <name evidence="7" type="ORF">LMG28140_05342</name>
</gene>
<feature type="transmembrane region" description="Helical" evidence="6">
    <location>
        <begin position="385"/>
        <end position="404"/>
    </location>
</feature>
<feature type="transmembrane region" description="Helical" evidence="6">
    <location>
        <begin position="33"/>
        <end position="56"/>
    </location>
</feature>
<evidence type="ECO:0000256" key="3">
    <source>
        <dbReference type="ARBA" id="ARBA00022692"/>
    </source>
</evidence>
<feature type="transmembrane region" description="Helical" evidence="6">
    <location>
        <begin position="315"/>
        <end position="335"/>
    </location>
</feature>
<feature type="transmembrane region" description="Helical" evidence="6">
    <location>
        <begin position="113"/>
        <end position="133"/>
    </location>
</feature>
<evidence type="ECO:0000256" key="6">
    <source>
        <dbReference type="SAM" id="Phobius"/>
    </source>
</evidence>
<keyword evidence="3 6" id="KW-0812">Transmembrane</keyword>
<reference evidence="7 8" key="1">
    <citation type="submission" date="2020-10" db="EMBL/GenBank/DDBJ databases">
        <authorList>
            <person name="Peeters C."/>
        </authorList>
    </citation>
    <scope>NUCLEOTIDE SEQUENCE [LARGE SCALE GENOMIC DNA]</scope>
    <source>
        <strain evidence="7 8">LMG 28140</strain>
    </source>
</reference>
<feature type="transmembrane region" description="Helical" evidence="6">
    <location>
        <begin position="274"/>
        <end position="294"/>
    </location>
</feature>
<comment type="subcellular location">
    <subcellularLocation>
        <location evidence="1">Cell membrane</location>
        <topology evidence="1">Multi-pass membrane protein</topology>
    </subcellularLocation>
</comment>
<organism evidence="7 8">
    <name type="scientific">Paraburkholderia metrosideri</name>
    <dbReference type="NCBI Taxonomy" id="580937"/>
    <lineage>
        <taxon>Bacteria</taxon>
        <taxon>Pseudomonadati</taxon>
        <taxon>Pseudomonadota</taxon>
        <taxon>Betaproteobacteria</taxon>
        <taxon>Burkholderiales</taxon>
        <taxon>Burkholderiaceae</taxon>
        <taxon>Paraburkholderia</taxon>
    </lineage>
</organism>
<dbReference type="InterPro" id="IPR050833">
    <property type="entry name" value="Poly_Biosynth_Transport"/>
</dbReference>
<evidence type="ECO:0000313" key="7">
    <source>
        <dbReference type="EMBL" id="CAD6553626.1"/>
    </source>
</evidence>
<comment type="caution">
    <text evidence="7">The sequence shown here is derived from an EMBL/GenBank/DDBJ whole genome shotgun (WGS) entry which is preliminary data.</text>
</comment>
<feature type="transmembrane region" description="Helical" evidence="6">
    <location>
        <begin position="188"/>
        <end position="213"/>
    </location>
</feature>
<proteinExistence type="predicted"/>
<feature type="transmembrane region" description="Helical" evidence="6">
    <location>
        <begin position="68"/>
        <end position="93"/>
    </location>
</feature>
<keyword evidence="4 6" id="KW-1133">Transmembrane helix</keyword>
<dbReference type="RefSeq" id="WP_201645253.1">
    <property type="nucleotide sequence ID" value="NZ_CAJHCP010000013.1"/>
</dbReference>